<evidence type="ECO:0000313" key="1">
    <source>
        <dbReference type="EMBL" id="PWR02849.1"/>
    </source>
</evidence>
<sequence length="176" mass="18512">MQHDRRPARGRVVVAAQWDPVFMAEAARWRAAPCRATCFDGADTDRAGLFAALRPGDTLVYLGHATPRAWLGFRGIRADHLPPLTAPLACVIALTCHGTAPDGVGAAWVDKGLAHAATGPRGPVATDLLLRVAADLRDLFGARKPDTAGRTAADVAARAQRAGADFGLLFSAPCRV</sequence>
<dbReference type="AlphaFoldDB" id="A0A2V2LKL9"/>
<protein>
    <recommendedName>
        <fullName evidence="3">CHAT domain-containing protein</fullName>
    </recommendedName>
</protein>
<name>A0A2V2LKL9_9RHOB</name>
<evidence type="ECO:0000313" key="2">
    <source>
        <dbReference type="Proteomes" id="UP000245680"/>
    </source>
</evidence>
<dbReference type="OrthoDB" id="1427287at2"/>
<gene>
    <name evidence="1" type="ORF">DKT77_09750</name>
</gene>
<proteinExistence type="predicted"/>
<reference evidence="1 2" key="1">
    <citation type="submission" date="2018-05" db="EMBL/GenBank/DDBJ databases">
        <title>Rhodobacteraceae gen. nov., sp. nov. isolated from sea water.</title>
        <authorList>
            <person name="Ren Y."/>
        </authorList>
    </citation>
    <scope>NUCLEOTIDE SEQUENCE [LARGE SCALE GENOMIC DNA]</scope>
    <source>
        <strain evidence="1 2">TG-679</strain>
    </source>
</reference>
<comment type="caution">
    <text evidence="1">The sequence shown here is derived from an EMBL/GenBank/DDBJ whole genome shotgun (WGS) entry which is preliminary data.</text>
</comment>
<dbReference type="Proteomes" id="UP000245680">
    <property type="component" value="Unassembled WGS sequence"/>
</dbReference>
<organism evidence="1 2">
    <name type="scientific">Meridianimarinicoccus roseus</name>
    <dbReference type="NCBI Taxonomy" id="2072018"/>
    <lineage>
        <taxon>Bacteria</taxon>
        <taxon>Pseudomonadati</taxon>
        <taxon>Pseudomonadota</taxon>
        <taxon>Alphaproteobacteria</taxon>
        <taxon>Rhodobacterales</taxon>
        <taxon>Paracoccaceae</taxon>
        <taxon>Meridianimarinicoccus</taxon>
    </lineage>
</organism>
<dbReference type="EMBL" id="QGKU01000032">
    <property type="protein sequence ID" value="PWR02849.1"/>
    <property type="molecule type" value="Genomic_DNA"/>
</dbReference>
<dbReference type="RefSeq" id="WP_109811509.1">
    <property type="nucleotide sequence ID" value="NZ_QGKU01000032.1"/>
</dbReference>
<accession>A0A2V2LKL9</accession>
<evidence type="ECO:0008006" key="3">
    <source>
        <dbReference type="Google" id="ProtNLM"/>
    </source>
</evidence>
<keyword evidence="2" id="KW-1185">Reference proteome</keyword>